<dbReference type="CDD" id="cd06171">
    <property type="entry name" value="Sigma70_r4"/>
    <property type="match status" value="1"/>
</dbReference>
<feature type="domain" description="RNA polymerase sigma factor 70 region 4 type 2" evidence="6">
    <location>
        <begin position="125"/>
        <end position="176"/>
    </location>
</feature>
<organism evidence="7 8">
    <name type="scientific">Chitinophaga nivalis</name>
    <dbReference type="NCBI Taxonomy" id="2991709"/>
    <lineage>
        <taxon>Bacteria</taxon>
        <taxon>Pseudomonadati</taxon>
        <taxon>Bacteroidota</taxon>
        <taxon>Chitinophagia</taxon>
        <taxon>Chitinophagales</taxon>
        <taxon>Chitinophagaceae</taxon>
        <taxon>Chitinophaga</taxon>
    </lineage>
</organism>
<accession>A0ABT3IN57</accession>
<dbReference type="InterPro" id="IPR013324">
    <property type="entry name" value="RNA_pol_sigma_r3/r4-like"/>
</dbReference>
<feature type="domain" description="RNA polymerase sigma-70 region 2" evidence="5">
    <location>
        <begin position="27"/>
        <end position="92"/>
    </location>
</feature>
<keyword evidence="8" id="KW-1185">Reference proteome</keyword>
<dbReference type="EMBL" id="JAPDNS010000002">
    <property type="protein sequence ID" value="MCW3485419.1"/>
    <property type="molecule type" value="Genomic_DNA"/>
</dbReference>
<protein>
    <submittedName>
        <fullName evidence="7">RNA polymerase sigma-70 factor</fullName>
    </submittedName>
</protein>
<dbReference type="Proteomes" id="UP001207742">
    <property type="component" value="Unassembled WGS sequence"/>
</dbReference>
<evidence type="ECO:0000313" key="8">
    <source>
        <dbReference type="Proteomes" id="UP001207742"/>
    </source>
</evidence>
<evidence type="ECO:0000259" key="5">
    <source>
        <dbReference type="Pfam" id="PF04542"/>
    </source>
</evidence>
<dbReference type="NCBIfam" id="TIGR02985">
    <property type="entry name" value="Sig70_bacteroi1"/>
    <property type="match status" value="1"/>
</dbReference>
<dbReference type="InterPro" id="IPR014284">
    <property type="entry name" value="RNA_pol_sigma-70_dom"/>
</dbReference>
<gene>
    <name evidence="7" type="ORF">OL497_16030</name>
</gene>
<evidence type="ECO:0000313" key="7">
    <source>
        <dbReference type="EMBL" id="MCW3485419.1"/>
    </source>
</evidence>
<dbReference type="RefSeq" id="WP_264731840.1">
    <property type="nucleotide sequence ID" value="NZ_JAPDNR010000001.1"/>
</dbReference>
<evidence type="ECO:0000256" key="2">
    <source>
        <dbReference type="ARBA" id="ARBA00023015"/>
    </source>
</evidence>
<dbReference type="PANTHER" id="PTHR43133">
    <property type="entry name" value="RNA POLYMERASE ECF-TYPE SIGMA FACTO"/>
    <property type="match status" value="1"/>
</dbReference>
<dbReference type="NCBIfam" id="TIGR02937">
    <property type="entry name" value="sigma70-ECF"/>
    <property type="match status" value="1"/>
</dbReference>
<dbReference type="InterPro" id="IPR014327">
    <property type="entry name" value="RNA_pol_sigma70_bacteroid"/>
</dbReference>
<comment type="caution">
    <text evidence="7">The sequence shown here is derived from an EMBL/GenBank/DDBJ whole genome shotgun (WGS) entry which is preliminary data.</text>
</comment>
<evidence type="ECO:0000256" key="3">
    <source>
        <dbReference type="ARBA" id="ARBA00023082"/>
    </source>
</evidence>
<evidence type="ECO:0000256" key="4">
    <source>
        <dbReference type="ARBA" id="ARBA00023163"/>
    </source>
</evidence>
<dbReference type="InterPro" id="IPR007627">
    <property type="entry name" value="RNA_pol_sigma70_r2"/>
</dbReference>
<dbReference type="InterPro" id="IPR039425">
    <property type="entry name" value="RNA_pol_sigma-70-like"/>
</dbReference>
<evidence type="ECO:0000259" key="6">
    <source>
        <dbReference type="Pfam" id="PF08281"/>
    </source>
</evidence>
<dbReference type="PANTHER" id="PTHR43133:SF46">
    <property type="entry name" value="RNA POLYMERASE SIGMA-70 FACTOR ECF SUBFAMILY"/>
    <property type="match status" value="1"/>
</dbReference>
<comment type="similarity">
    <text evidence="1">Belongs to the sigma-70 factor family. ECF subfamily.</text>
</comment>
<name>A0ABT3IN57_9BACT</name>
<keyword evidence="2" id="KW-0805">Transcription regulation</keyword>
<proteinExistence type="inferred from homology"/>
<sequence length="192" mass="22472">MTDYTVLSDPELATLLAADSELAFAEIYRRYSRLLFGYACKKLQDPEEAKDIVQEIFVQLWNKRNTYSMQTSLAGYLYRSVRNRALDLFAHKKVADQYLTSLQHFLDQDNILTDHLVREKEITLLIEKEIAALPPKMREVFELSRKAHLSHREIADRLHISEQTVTKQVKKALKLLKVRLGVLLYLIWQLHS</sequence>
<dbReference type="InterPro" id="IPR036388">
    <property type="entry name" value="WH-like_DNA-bd_sf"/>
</dbReference>
<dbReference type="SUPFAM" id="SSF88659">
    <property type="entry name" value="Sigma3 and sigma4 domains of RNA polymerase sigma factors"/>
    <property type="match status" value="1"/>
</dbReference>
<dbReference type="Gene3D" id="1.10.1740.10">
    <property type="match status" value="1"/>
</dbReference>
<dbReference type="InterPro" id="IPR013249">
    <property type="entry name" value="RNA_pol_sigma70_r4_t2"/>
</dbReference>
<dbReference type="Pfam" id="PF04542">
    <property type="entry name" value="Sigma70_r2"/>
    <property type="match status" value="1"/>
</dbReference>
<keyword evidence="4" id="KW-0804">Transcription</keyword>
<dbReference type="Gene3D" id="1.10.10.10">
    <property type="entry name" value="Winged helix-like DNA-binding domain superfamily/Winged helix DNA-binding domain"/>
    <property type="match status" value="1"/>
</dbReference>
<dbReference type="Pfam" id="PF08281">
    <property type="entry name" value="Sigma70_r4_2"/>
    <property type="match status" value="1"/>
</dbReference>
<evidence type="ECO:0000256" key="1">
    <source>
        <dbReference type="ARBA" id="ARBA00010641"/>
    </source>
</evidence>
<dbReference type="InterPro" id="IPR013325">
    <property type="entry name" value="RNA_pol_sigma_r2"/>
</dbReference>
<keyword evidence="3" id="KW-0731">Sigma factor</keyword>
<dbReference type="SUPFAM" id="SSF88946">
    <property type="entry name" value="Sigma2 domain of RNA polymerase sigma factors"/>
    <property type="match status" value="1"/>
</dbReference>
<reference evidence="7 8" key="1">
    <citation type="submission" date="2022-10" db="EMBL/GenBank/DDBJ databases">
        <title>Chitinophaga nivalis PC15 sp. nov., isolated from Pyeongchang county, South Korea.</title>
        <authorList>
            <person name="Trinh H.N."/>
        </authorList>
    </citation>
    <scope>NUCLEOTIDE SEQUENCE [LARGE SCALE GENOMIC DNA]</scope>
    <source>
        <strain evidence="7 8">PC14</strain>
    </source>
</reference>